<dbReference type="RefSeq" id="WP_213173463.1">
    <property type="nucleotide sequence ID" value="NZ_JAGQFT020000002.1"/>
</dbReference>
<dbReference type="EMBL" id="JAGQFT020000002">
    <property type="protein sequence ID" value="MBS7456351.1"/>
    <property type="molecule type" value="Genomic_DNA"/>
</dbReference>
<proteinExistence type="predicted"/>
<evidence type="ECO:0000259" key="4">
    <source>
        <dbReference type="PROSITE" id="PS50887"/>
    </source>
</evidence>
<evidence type="ECO:0000259" key="5">
    <source>
        <dbReference type="PROSITE" id="PS51833"/>
    </source>
</evidence>
<dbReference type="Pfam" id="PF08668">
    <property type="entry name" value="HDOD"/>
    <property type="match status" value="1"/>
</dbReference>
<dbReference type="PROSITE" id="PS50887">
    <property type="entry name" value="GGDEF"/>
    <property type="match status" value="1"/>
</dbReference>
<dbReference type="Proteomes" id="UP000675747">
    <property type="component" value="Unassembled WGS sequence"/>
</dbReference>
<dbReference type="GO" id="GO:0043709">
    <property type="term" value="P:cell adhesion involved in single-species biofilm formation"/>
    <property type="evidence" value="ECO:0007669"/>
    <property type="project" value="TreeGrafter"/>
</dbReference>
<dbReference type="PANTHER" id="PTHR45138">
    <property type="entry name" value="REGULATORY COMPONENTS OF SENSORY TRANSDUCTION SYSTEM"/>
    <property type="match status" value="1"/>
</dbReference>
<feature type="domain" description="HDOD" evidence="5">
    <location>
        <begin position="15"/>
        <end position="210"/>
    </location>
</feature>
<evidence type="ECO:0000256" key="2">
    <source>
        <dbReference type="ARBA" id="ARBA00012528"/>
    </source>
</evidence>
<comment type="catalytic activity">
    <reaction evidence="3">
        <text>2 GTP = 3',3'-c-di-GMP + 2 diphosphate</text>
        <dbReference type="Rhea" id="RHEA:24898"/>
        <dbReference type="ChEBI" id="CHEBI:33019"/>
        <dbReference type="ChEBI" id="CHEBI:37565"/>
        <dbReference type="ChEBI" id="CHEBI:58805"/>
        <dbReference type="EC" id="2.7.7.65"/>
    </reaction>
</comment>
<protein>
    <recommendedName>
        <fullName evidence="2">diguanylate cyclase</fullName>
        <ecNumber evidence="2">2.7.7.65</ecNumber>
    </recommendedName>
</protein>
<dbReference type="NCBIfam" id="TIGR00254">
    <property type="entry name" value="GGDEF"/>
    <property type="match status" value="1"/>
</dbReference>
<dbReference type="AlphaFoldDB" id="A0AAP2C9Z6"/>
<dbReference type="FunFam" id="3.30.70.270:FF:000001">
    <property type="entry name" value="Diguanylate cyclase domain protein"/>
    <property type="match status" value="1"/>
</dbReference>
<dbReference type="Pfam" id="PF00990">
    <property type="entry name" value="GGDEF"/>
    <property type="match status" value="1"/>
</dbReference>
<evidence type="ECO:0000256" key="1">
    <source>
        <dbReference type="ARBA" id="ARBA00001946"/>
    </source>
</evidence>
<name>A0AAP2C9Z6_9GAMM</name>
<reference evidence="6 7" key="1">
    <citation type="journal article" date="2021" name="Microbiol. Resour. Announc.">
        <title>Draft Genome Sequence of Coralloluteibacterium stylophorae LMG 29479T.</title>
        <authorList>
            <person name="Karlyshev A.V."/>
            <person name="Kudryashova E.B."/>
            <person name="Ariskina E.V."/>
            <person name="Conroy A.P."/>
            <person name="Abidueva E.Y."/>
        </authorList>
    </citation>
    <scope>NUCLEOTIDE SEQUENCE [LARGE SCALE GENOMIC DNA]</scope>
    <source>
        <strain evidence="6 7">LMG 29479</strain>
    </source>
</reference>
<dbReference type="SUPFAM" id="SSF109604">
    <property type="entry name" value="HD-domain/PDEase-like"/>
    <property type="match status" value="1"/>
</dbReference>
<dbReference type="GO" id="GO:0052621">
    <property type="term" value="F:diguanylate cyclase activity"/>
    <property type="evidence" value="ECO:0007669"/>
    <property type="project" value="UniProtKB-EC"/>
</dbReference>
<dbReference type="SUPFAM" id="SSF55073">
    <property type="entry name" value="Nucleotide cyclase"/>
    <property type="match status" value="1"/>
</dbReference>
<evidence type="ECO:0000313" key="6">
    <source>
        <dbReference type="EMBL" id="MBS7456351.1"/>
    </source>
</evidence>
<organism evidence="6 7">
    <name type="scientific">Coralloluteibacterium stylophorae</name>
    <dbReference type="NCBI Taxonomy" id="1776034"/>
    <lineage>
        <taxon>Bacteria</taxon>
        <taxon>Pseudomonadati</taxon>
        <taxon>Pseudomonadota</taxon>
        <taxon>Gammaproteobacteria</taxon>
        <taxon>Lysobacterales</taxon>
        <taxon>Lysobacteraceae</taxon>
        <taxon>Coralloluteibacterium</taxon>
    </lineage>
</organism>
<dbReference type="EC" id="2.7.7.65" evidence="2"/>
<evidence type="ECO:0000313" key="7">
    <source>
        <dbReference type="Proteomes" id="UP000675747"/>
    </source>
</evidence>
<dbReference type="InterPro" id="IPR050469">
    <property type="entry name" value="Diguanylate_Cyclase"/>
</dbReference>
<dbReference type="GO" id="GO:1902201">
    <property type="term" value="P:negative regulation of bacterial-type flagellum-dependent cell motility"/>
    <property type="evidence" value="ECO:0007669"/>
    <property type="project" value="TreeGrafter"/>
</dbReference>
<dbReference type="Gene3D" id="3.30.70.270">
    <property type="match status" value="1"/>
</dbReference>
<gene>
    <name evidence="6" type="ORF">KB893_004270</name>
</gene>
<dbReference type="PANTHER" id="PTHR45138:SF9">
    <property type="entry name" value="DIGUANYLATE CYCLASE DGCM-RELATED"/>
    <property type="match status" value="1"/>
</dbReference>
<dbReference type="InterPro" id="IPR029787">
    <property type="entry name" value="Nucleotide_cyclase"/>
</dbReference>
<dbReference type="SMART" id="SM00267">
    <property type="entry name" value="GGDEF"/>
    <property type="match status" value="1"/>
</dbReference>
<accession>A0AAP2C9Z6</accession>
<dbReference type="CDD" id="cd01949">
    <property type="entry name" value="GGDEF"/>
    <property type="match status" value="1"/>
</dbReference>
<dbReference type="InterPro" id="IPR000160">
    <property type="entry name" value="GGDEF_dom"/>
</dbReference>
<comment type="cofactor">
    <cofactor evidence="1">
        <name>Mg(2+)</name>
        <dbReference type="ChEBI" id="CHEBI:18420"/>
    </cofactor>
</comment>
<keyword evidence="7" id="KW-1185">Reference proteome</keyword>
<dbReference type="InterPro" id="IPR013976">
    <property type="entry name" value="HDOD"/>
</dbReference>
<sequence>MHPEIASRLLHTRNLPSPSGAALRMIALAENPEAELAEVAQVLSRDAALAAKIMRIANSPLYGTQRRIDNLRQALTMLGLNAALTLALGFILARSLRSPDAAGSPDMARIWQRAALAATTCRVLATRLRLPQGEELMLAGLLQDLGMLALAHLEPRIYAGVLQEATDDAHLRRLELEHFEADHVEIGIWMARQWSLPDYLVEAIGGSDGRDGAGTFATCVAASALVADIWLRDDPVAARRAAGQMLRERLGLDRGDFAEILAQVSNALPEINALFELERQGADPERVETILEHARELIILRNLNQLQESTRRAQESERLADRARALEEQSRRDPLTGLYNRMRLEEVLRDEFDSAARFGWPLSVAFLDLDDFKLINDRFGHLVGDDVLRAFAAVVMNTLRGSDIVARYGGEEFLLVLPGTATDAASAVLQRLVEIISQTPMAEAEGEIVHITVSAGLATQGGHEQYESVEALLRAADEALYDAKRAGRNRMMRETRPPSPPDA</sequence>
<dbReference type="GO" id="GO:0005886">
    <property type="term" value="C:plasma membrane"/>
    <property type="evidence" value="ECO:0007669"/>
    <property type="project" value="TreeGrafter"/>
</dbReference>
<dbReference type="PROSITE" id="PS51833">
    <property type="entry name" value="HDOD"/>
    <property type="match status" value="1"/>
</dbReference>
<dbReference type="InterPro" id="IPR043128">
    <property type="entry name" value="Rev_trsase/Diguanyl_cyclase"/>
</dbReference>
<comment type="caution">
    <text evidence="6">The sequence shown here is derived from an EMBL/GenBank/DDBJ whole genome shotgun (WGS) entry which is preliminary data.</text>
</comment>
<evidence type="ECO:0000256" key="3">
    <source>
        <dbReference type="ARBA" id="ARBA00034247"/>
    </source>
</evidence>
<feature type="domain" description="GGDEF" evidence="4">
    <location>
        <begin position="360"/>
        <end position="496"/>
    </location>
</feature>
<dbReference type="Gene3D" id="1.10.3210.10">
    <property type="entry name" value="Hypothetical protein af1432"/>
    <property type="match status" value="1"/>
</dbReference>